<feature type="region of interest" description="Disordered" evidence="1">
    <location>
        <begin position="511"/>
        <end position="537"/>
    </location>
</feature>
<feature type="compositionally biased region" description="Basic residues" evidence="1">
    <location>
        <begin position="517"/>
        <end position="537"/>
    </location>
</feature>
<dbReference type="OrthoDB" id="3027520at2759"/>
<organism evidence="2 3">
    <name type="scientific">Cyclocybe aegerita</name>
    <name type="common">Black poplar mushroom</name>
    <name type="synonym">Agrocybe aegerita</name>
    <dbReference type="NCBI Taxonomy" id="1973307"/>
    <lineage>
        <taxon>Eukaryota</taxon>
        <taxon>Fungi</taxon>
        <taxon>Dikarya</taxon>
        <taxon>Basidiomycota</taxon>
        <taxon>Agaricomycotina</taxon>
        <taxon>Agaricomycetes</taxon>
        <taxon>Agaricomycetidae</taxon>
        <taxon>Agaricales</taxon>
        <taxon>Agaricineae</taxon>
        <taxon>Bolbitiaceae</taxon>
        <taxon>Cyclocybe</taxon>
    </lineage>
</organism>
<evidence type="ECO:0000313" key="3">
    <source>
        <dbReference type="Proteomes" id="UP000467700"/>
    </source>
</evidence>
<evidence type="ECO:0000256" key="1">
    <source>
        <dbReference type="SAM" id="MobiDB-lite"/>
    </source>
</evidence>
<reference evidence="2 3" key="1">
    <citation type="submission" date="2020-01" db="EMBL/GenBank/DDBJ databases">
        <authorList>
            <person name="Gupta K D."/>
        </authorList>
    </citation>
    <scope>NUCLEOTIDE SEQUENCE [LARGE SCALE GENOMIC DNA]</scope>
</reference>
<keyword evidence="3" id="KW-1185">Reference proteome</keyword>
<protein>
    <submittedName>
        <fullName evidence="2">Uncharacterized protein</fullName>
    </submittedName>
</protein>
<dbReference type="EMBL" id="CACVBS010000040">
    <property type="protein sequence ID" value="CAA7263522.1"/>
    <property type="molecule type" value="Genomic_DNA"/>
</dbReference>
<proteinExistence type="predicted"/>
<comment type="caution">
    <text evidence="2">The sequence shown here is derived from an EMBL/GenBank/DDBJ whole genome shotgun (WGS) entry which is preliminary data.</text>
</comment>
<dbReference type="Proteomes" id="UP000467700">
    <property type="component" value="Unassembled WGS sequence"/>
</dbReference>
<sequence length="537" mass="60353">MLHLSGEEKNRFQDLVQAHPTVGPLGLIVGVPGINGPGKSVTEISDIFWNADRVSKERSKIKQGADVGGDGFIAAFKKLEEDHPEFVVSSTFGIVTVVSLQTPFMRSLLVRDTTLEEPVNGTVNDATHGWWSERNALLIVTSVYDVKTQSWSPSLFSYSNGARTLHFKYHFVALFQGIAEEADSRGIDIEDRLFAGVMDFSEAEHGAFIEAFVEFFSGRLDDTRTVEELHLAAEHLTRGCQEHYRASVTRVSRIGGAVPPEKVDAFKDRALGLLNAPDSDAFLERASLLIRDFPSLKSWMAWWMRPSNASRLFESERLGRWKHAHEIETSEDILADPTSIPFSNEVECALRPAEGVLRDLLLDPQVVDSNQVPAKKPLTRTIVPEVGSLSLLDRAQVSNWFEINISKDPNLRQEWLAYLPIAHAHTVLIASRLRGYQVFQELTEVALIDRAWERSERAGVAGHYQWGLDSGDHQGGWDPYQGLPYHWNRGDRDGSEDEMQRGPNFIEVEMVSPVPQKKPRVRPRPIKVKSKMHTSRS</sequence>
<accession>A0A8S0WRA4</accession>
<name>A0A8S0WRA4_CYCAE</name>
<dbReference type="AlphaFoldDB" id="A0A8S0WRA4"/>
<gene>
    <name evidence="2" type="ORF">AAE3_LOCUS5744</name>
</gene>
<evidence type="ECO:0000313" key="2">
    <source>
        <dbReference type="EMBL" id="CAA7263522.1"/>
    </source>
</evidence>